<dbReference type="PANTHER" id="PTHR33164:SF106">
    <property type="entry name" value="TRANSCRIPTIONAL REGULATORY PROTEIN"/>
    <property type="match status" value="1"/>
</dbReference>
<evidence type="ECO:0000259" key="1">
    <source>
        <dbReference type="PROSITE" id="PS50995"/>
    </source>
</evidence>
<dbReference type="SUPFAM" id="SSF46785">
    <property type="entry name" value="Winged helix' DNA-binding domain"/>
    <property type="match status" value="1"/>
</dbReference>
<accession>A0ABN2LIG8</accession>
<organism evidence="2 3">
    <name type="scientific">Leucobacter iarius</name>
    <dbReference type="NCBI Taxonomy" id="333963"/>
    <lineage>
        <taxon>Bacteria</taxon>
        <taxon>Bacillati</taxon>
        <taxon>Actinomycetota</taxon>
        <taxon>Actinomycetes</taxon>
        <taxon>Micrococcales</taxon>
        <taxon>Microbacteriaceae</taxon>
        <taxon>Leucobacter</taxon>
    </lineage>
</organism>
<dbReference type="InterPro" id="IPR000835">
    <property type="entry name" value="HTH_MarR-typ"/>
</dbReference>
<proteinExistence type="predicted"/>
<dbReference type="SMART" id="SM00347">
    <property type="entry name" value="HTH_MARR"/>
    <property type="match status" value="1"/>
</dbReference>
<dbReference type="Pfam" id="PF12802">
    <property type="entry name" value="MarR_2"/>
    <property type="match status" value="1"/>
</dbReference>
<dbReference type="CDD" id="cd00090">
    <property type="entry name" value="HTH_ARSR"/>
    <property type="match status" value="1"/>
</dbReference>
<keyword evidence="3" id="KW-1185">Reference proteome</keyword>
<comment type="caution">
    <text evidence="2">The sequence shown here is derived from an EMBL/GenBank/DDBJ whole genome shotgun (WGS) entry which is preliminary data.</text>
</comment>
<dbReference type="InterPro" id="IPR039422">
    <property type="entry name" value="MarR/SlyA-like"/>
</dbReference>
<dbReference type="InterPro" id="IPR036390">
    <property type="entry name" value="WH_DNA-bd_sf"/>
</dbReference>
<dbReference type="InterPro" id="IPR011991">
    <property type="entry name" value="ArsR-like_HTH"/>
</dbReference>
<dbReference type="Proteomes" id="UP001500851">
    <property type="component" value="Unassembled WGS sequence"/>
</dbReference>
<sequence>MSRNIPESLAALGPAIQHYQSTVDDFDRETARLLGVNRTDQRCLEALADSGDDGLTPREIADRLALTSGSVTTMLDRLAHAGYVSRSRHPEDGRRLIVRLTPTAGRRIWELIGPHIAESTAVVAESFATEELEAVRRFLETITSVQRAHVVALRERDAFGGIEGSS</sequence>
<dbReference type="PROSITE" id="PS50995">
    <property type="entry name" value="HTH_MARR_2"/>
    <property type="match status" value="1"/>
</dbReference>
<protein>
    <recommendedName>
        <fullName evidence="1">HTH marR-type domain-containing protein</fullName>
    </recommendedName>
</protein>
<evidence type="ECO:0000313" key="3">
    <source>
        <dbReference type="Proteomes" id="UP001500851"/>
    </source>
</evidence>
<gene>
    <name evidence="2" type="ORF">GCM10009768_18340</name>
</gene>
<evidence type="ECO:0000313" key="2">
    <source>
        <dbReference type="EMBL" id="GAA1789598.1"/>
    </source>
</evidence>
<dbReference type="PRINTS" id="PR00598">
    <property type="entry name" value="HTHMARR"/>
</dbReference>
<dbReference type="Gene3D" id="1.10.10.10">
    <property type="entry name" value="Winged helix-like DNA-binding domain superfamily/Winged helix DNA-binding domain"/>
    <property type="match status" value="1"/>
</dbReference>
<reference evidence="2 3" key="1">
    <citation type="journal article" date="2019" name="Int. J. Syst. Evol. Microbiol.">
        <title>The Global Catalogue of Microorganisms (GCM) 10K type strain sequencing project: providing services to taxonomists for standard genome sequencing and annotation.</title>
        <authorList>
            <consortium name="The Broad Institute Genomics Platform"/>
            <consortium name="The Broad Institute Genome Sequencing Center for Infectious Disease"/>
            <person name="Wu L."/>
            <person name="Ma J."/>
        </authorList>
    </citation>
    <scope>NUCLEOTIDE SEQUENCE [LARGE SCALE GENOMIC DNA]</scope>
    <source>
        <strain evidence="2 3">JCM 14736</strain>
    </source>
</reference>
<dbReference type="InterPro" id="IPR036388">
    <property type="entry name" value="WH-like_DNA-bd_sf"/>
</dbReference>
<dbReference type="PANTHER" id="PTHR33164">
    <property type="entry name" value="TRANSCRIPTIONAL REGULATOR, MARR FAMILY"/>
    <property type="match status" value="1"/>
</dbReference>
<name>A0ABN2LIG8_9MICO</name>
<dbReference type="EMBL" id="BAAAOB010000001">
    <property type="protein sequence ID" value="GAA1789598.1"/>
    <property type="molecule type" value="Genomic_DNA"/>
</dbReference>
<feature type="domain" description="HTH marR-type" evidence="1">
    <location>
        <begin position="1"/>
        <end position="144"/>
    </location>
</feature>